<dbReference type="FunFam" id="3.40.1010.10:FF:000007">
    <property type="entry name" value="Ribosomal RNA small subunit methyltransferase I"/>
    <property type="match status" value="1"/>
</dbReference>
<evidence type="ECO:0000259" key="7">
    <source>
        <dbReference type="Pfam" id="PF00590"/>
    </source>
</evidence>
<evidence type="ECO:0000259" key="8">
    <source>
        <dbReference type="Pfam" id="PF23016"/>
    </source>
</evidence>
<reference evidence="9 10" key="1">
    <citation type="submission" date="2019-02" db="EMBL/GenBank/DDBJ databases">
        <title>Genomic Encyclopedia of Type Strains, Phase IV (KMG-IV): sequencing the most valuable type-strain genomes for metagenomic binning, comparative biology and taxonomic classification.</title>
        <authorList>
            <person name="Goeker M."/>
        </authorList>
    </citation>
    <scope>NUCLEOTIDE SEQUENCE [LARGE SCALE GENOMIC DNA]</scope>
    <source>
        <strain evidence="9 10">DSM 10617</strain>
    </source>
</reference>
<dbReference type="EC" id="2.1.1.198" evidence="6"/>
<dbReference type="PANTHER" id="PTHR46111:SF1">
    <property type="entry name" value="RIBOSOMAL RNA SMALL SUBUNIT METHYLTRANSFERASE I"/>
    <property type="match status" value="1"/>
</dbReference>
<comment type="similarity">
    <text evidence="6">Belongs to the methyltransferase superfamily. RsmI family.</text>
</comment>
<evidence type="ECO:0000313" key="9">
    <source>
        <dbReference type="EMBL" id="RZS58360.1"/>
    </source>
</evidence>
<dbReference type="Proteomes" id="UP000293433">
    <property type="component" value="Unassembled WGS sequence"/>
</dbReference>
<keyword evidence="2 6" id="KW-0698">rRNA processing</keyword>
<dbReference type="InterPro" id="IPR014776">
    <property type="entry name" value="4pyrrole_Mease_sub2"/>
</dbReference>
<comment type="catalytic activity">
    <reaction evidence="6">
        <text>cytidine(1402) in 16S rRNA + S-adenosyl-L-methionine = 2'-O-methylcytidine(1402) in 16S rRNA + S-adenosyl-L-homocysteine + H(+)</text>
        <dbReference type="Rhea" id="RHEA:42924"/>
        <dbReference type="Rhea" id="RHEA-COMP:10285"/>
        <dbReference type="Rhea" id="RHEA-COMP:10286"/>
        <dbReference type="ChEBI" id="CHEBI:15378"/>
        <dbReference type="ChEBI" id="CHEBI:57856"/>
        <dbReference type="ChEBI" id="CHEBI:59789"/>
        <dbReference type="ChEBI" id="CHEBI:74495"/>
        <dbReference type="ChEBI" id="CHEBI:82748"/>
        <dbReference type="EC" id="2.1.1.198"/>
    </reaction>
</comment>
<feature type="domain" description="RsmI HTH" evidence="8">
    <location>
        <begin position="286"/>
        <end position="329"/>
    </location>
</feature>
<evidence type="ECO:0000256" key="6">
    <source>
        <dbReference type="HAMAP-Rule" id="MF_01877"/>
    </source>
</evidence>
<organism evidence="9 10">
    <name type="scientific">Sphaerotilus mobilis</name>
    <dbReference type="NCBI Taxonomy" id="47994"/>
    <lineage>
        <taxon>Bacteria</taxon>
        <taxon>Pseudomonadati</taxon>
        <taxon>Pseudomonadota</taxon>
        <taxon>Betaproteobacteria</taxon>
        <taxon>Burkholderiales</taxon>
        <taxon>Sphaerotilaceae</taxon>
        <taxon>Sphaerotilus</taxon>
    </lineage>
</organism>
<dbReference type="InterPro" id="IPR053910">
    <property type="entry name" value="RsmI_HTH"/>
</dbReference>
<keyword evidence="10" id="KW-1185">Reference proteome</keyword>
<name>A0A4V2EX60_9BURK</name>
<evidence type="ECO:0000256" key="4">
    <source>
        <dbReference type="ARBA" id="ARBA00022679"/>
    </source>
</evidence>
<dbReference type="EMBL" id="SGWV01000007">
    <property type="protein sequence ID" value="RZS58360.1"/>
    <property type="molecule type" value="Genomic_DNA"/>
</dbReference>
<keyword evidence="5 6" id="KW-0949">S-adenosyl-L-methionine</keyword>
<dbReference type="InterPro" id="IPR014777">
    <property type="entry name" value="4pyrrole_Mease_sub1"/>
</dbReference>
<dbReference type="Pfam" id="PF00590">
    <property type="entry name" value="TP_methylase"/>
    <property type="match status" value="1"/>
</dbReference>
<accession>A0A4V2EX60</accession>
<gene>
    <name evidence="6" type="primary">rsmI</name>
    <name evidence="9" type="ORF">EV685_0652</name>
</gene>
<evidence type="ECO:0000256" key="3">
    <source>
        <dbReference type="ARBA" id="ARBA00022603"/>
    </source>
</evidence>
<comment type="function">
    <text evidence="6">Catalyzes the 2'-O-methylation of the ribose of cytidine 1402 (C1402) in 16S rRNA.</text>
</comment>
<dbReference type="InterPro" id="IPR035996">
    <property type="entry name" value="4pyrrol_Methylase_sf"/>
</dbReference>
<dbReference type="NCBIfam" id="TIGR00096">
    <property type="entry name" value="16S rRNA (cytidine(1402)-2'-O)-methyltransferase"/>
    <property type="match status" value="1"/>
</dbReference>
<keyword evidence="3 6" id="KW-0489">Methyltransferase</keyword>
<evidence type="ECO:0000256" key="1">
    <source>
        <dbReference type="ARBA" id="ARBA00022490"/>
    </source>
</evidence>
<dbReference type="PIRSF" id="PIRSF005917">
    <property type="entry name" value="MTase_YraL"/>
    <property type="match status" value="1"/>
</dbReference>
<dbReference type="InterPro" id="IPR008189">
    <property type="entry name" value="rRNA_ssu_MeTfrase_I"/>
</dbReference>
<keyword evidence="4 6" id="KW-0808">Transferase</keyword>
<keyword evidence="1 6" id="KW-0963">Cytoplasm</keyword>
<dbReference type="Gene3D" id="3.40.1010.10">
    <property type="entry name" value="Cobalt-precorrin-4 Transmethylase, Domain 1"/>
    <property type="match status" value="1"/>
</dbReference>
<evidence type="ECO:0000256" key="5">
    <source>
        <dbReference type="ARBA" id="ARBA00022691"/>
    </source>
</evidence>
<evidence type="ECO:0000256" key="2">
    <source>
        <dbReference type="ARBA" id="ARBA00022552"/>
    </source>
</evidence>
<dbReference type="SUPFAM" id="SSF53790">
    <property type="entry name" value="Tetrapyrrole methylase"/>
    <property type="match status" value="1"/>
</dbReference>
<dbReference type="GO" id="GO:0005737">
    <property type="term" value="C:cytoplasm"/>
    <property type="evidence" value="ECO:0007669"/>
    <property type="project" value="UniProtKB-SubCell"/>
</dbReference>
<dbReference type="PROSITE" id="PS01296">
    <property type="entry name" value="RSMI"/>
    <property type="match status" value="1"/>
</dbReference>
<comment type="subcellular location">
    <subcellularLocation>
        <location evidence="6">Cytoplasm</location>
    </subcellularLocation>
</comment>
<proteinExistence type="inferred from homology"/>
<dbReference type="InterPro" id="IPR000878">
    <property type="entry name" value="4pyrrol_Mease"/>
</dbReference>
<feature type="domain" description="Tetrapyrrole methylase" evidence="7">
    <location>
        <begin position="44"/>
        <end position="241"/>
    </location>
</feature>
<comment type="caution">
    <text evidence="9">The sequence shown here is derived from an EMBL/GenBank/DDBJ whole genome shotgun (WGS) entry which is preliminary data.</text>
</comment>
<dbReference type="CDD" id="cd11648">
    <property type="entry name" value="RsmI"/>
    <property type="match status" value="1"/>
</dbReference>
<dbReference type="GO" id="GO:0070677">
    <property type="term" value="F:rRNA (cytosine-2'-O-)-methyltransferase activity"/>
    <property type="evidence" value="ECO:0007669"/>
    <property type="project" value="UniProtKB-UniRule"/>
</dbReference>
<dbReference type="Gene3D" id="3.30.950.10">
    <property type="entry name" value="Methyltransferase, Cobalt-precorrin-4 Transmethylase, Domain 2"/>
    <property type="match status" value="1"/>
</dbReference>
<dbReference type="AlphaFoldDB" id="A0A4V2EX60"/>
<dbReference type="HAMAP" id="MF_01877">
    <property type="entry name" value="16SrRNA_methyltr_I"/>
    <property type="match status" value="1"/>
</dbReference>
<protein>
    <recommendedName>
        <fullName evidence="6">Ribosomal RNA small subunit methyltransferase I</fullName>
        <ecNumber evidence="6">2.1.1.198</ecNumber>
    </recommendedName>
    <alternativeName>
        <fullName evidence="6">16S rRNA 2'-O-ribose C1402 methyltransferase</fullName>
    </alternativeName>
    <alternativeName>
        <fullName evidence="6">rRNA (cytidine-2'-O-)-methyltransferase RsmI</fullName>
    </alternativeName>
</protein>
<sequence length="347" mass="36295">MNNDIALPSAEPVGPNLPHDPALPLLRQAAAAATAGQQLPAGSLYVVATPIGNLADITLRAVHVLGLVDAVACEDTRVSGGLLQRLGLHKPLLSLHEHNEERAAAQVVMRLQAGERIAYVSDAGTPAVSDPGARLVAAVRAAGLRVLPLPGASSVVTALSAAGDVAAEGFRFVGFLSPKTLARRQALQALQADAAALRQSQVLFEAPHRIEALAEALAEVLPTRRLTVCRELTKQFESLHTLAAADLPAWLAADADRRRGEFVLVLHAQPAPARTASDDETAVDPALAALDPWLRALLPMLPLKQLAALAAGISGQPRNALYTRLLALKAELDDDGDDDGEDSGFGD</sequence>
<dbReference type="PANTHER" id="PTHR46111">
    <property type="entry name" value="RIBOSOMAL RNA SMALL SUBUNIT METHYLTRANSFERASE I"/>
    <property type="match status" value="1"/>
</dbReference>
<evidence type="ECO:0000313" key="10">
    <source>
        <dbReference type="Proteomes" id="UP000293433"/>
    </source>
</evidence>
<dbReference type="Pfam" id="PF23016">
    <property type="entry name" value="RsmI_C"/>
    <property type="match status" value="1"/>
</dbReference>
<dbReference type="InterPro" id="IPR018063">
    <property type="entry name" value="SAM_MeTrfase_RsmI_CS"/>
</dbReference>